<evidence type="ECO:0000313" key="1">
    <source>
        <dbReference type="EMBL" id="EKV57821.1"/>
    </source>
</evidence>
<sequence>MLNQNIINNNPDSIVFNIDIRLPSGGKKKIEDMNDSEKRALYNDYIKVSEMYLKMGKQNLANTIKTQANSILK</sequence>
<proteinExistence type="predicted"/>
<name>A0A2U4FKE8_9SPIR</name>
<reference evidence="1 2" key="1">
    <citation type="submission" date="2012-07" db="EMBL/GenBank/DDBJ databases">
        <title>Genome sequence of Brachyspira sp. 30446, isolated from a pig with mucohaemorrhagic colitis.</title>
        <authorList>
            <person name="Rubin J.E."/>
            <person name="Fernando C."/>
            <person name="Harding J.C.S."/>
            <person name="Hill J.E."/>
        </authorList>
    </citation>
    <scope>NUCLEOTIDE SEQUENCE [LARGE SCALE GENOMIC DNA]</scope>
    <source>
        <strain evidence="1 2">30446</strain>
    </source>
</reference>
<dbReference type="GeneID" id="70080187"/>
<protein>
    <submittedName>
        <fullName evidence="1">Uncharacterized protein</fullName>
    </submittedName>
</protein>
<dbReference type="RefSeq" id="WP_008722158.1">
    <property type="nucleotide sequence ID" value="NZ_JH994110.1"/>
</dbReference>
<dbReference type="STRING" id="1289135.A966_02851"/>
<comment type="caution">
    <text evidence="1">The sequence shown here is derived from an EMBL/GenBank/DDBJ whole genome shotgun (WGS) entry which is preliminary data.</text>
</comment>
<gene>
    <name evidence="1" type="ORF">A966_02851</name>
</gene>
<dbReference type="EMBL" id="ALNZ01000011">
    <property type="protein sequence ID" value="EKV57821.1"/>
    <property type="molecule type" value="Genomic_DNA"/>
</dbReference>
<accession>A0A2U4FKE8</accession>
<organism evidence="1 2">
    <name type="scientific">Brachyspira hampsonii 30446</name>
    <dbReference type="NCBI Taxonomy" id="1289135"/>
    <lineage>
        <taxon>Bacteria</taxon>
        <taxon>Pseudomonadati</taxon>
        <taxon>Spirochaetota</taxon>
        <taxon>Spirochaetia</taxon>
        <taxon>Brachyspirales</taxon>
        <taxon>Brachyspiraceae</taxon>
        <taxon>Brachyspira</taxon>
    </lineage>
</organism>
<dbReference type="Proteomes" id="UP000011663">
    <property type="component" value="Unassembled WGS sequence"/>
</dbReference>
<dbReference type="AlphaFoldDB" id="A0A2U4FKE8"/>
<evidence type="ECO:0000313" key="2">
    <source>
        <dbReference type="Proteomes" id="UP000011663"/>
    </source>
</evidence>